<dbReference type="AlphaFoldDB" id="A0A923E876"/>
<dbReference type="RefSeq" id="WP_173679983.1">
    <property type="nucleotide sequence ID" value="NZ_JAAZWO010000012.1"/>
</dbReference>
<sequence length="107" mass="13026">METTIKKIIAIDKDAEKFRQNKKEEIKKEKEELNSRIKTIYLNKELEVKKFREEINKQFLEEAYKEAEVFRNKKEEEIAILREKFEDSKEKIIKEIMLDILDSSKEE</sequence>
<keyword evidence="3" id="KW-1185">Reference proteome</keyword>
<comment type="caution">
    <text evidence="2">The sequence shown here is derived from an EMBL/GenBank/DDBJ whole genome shotgun (WGS) entry which is preliminary data.</text>
</comment>
<name>A0A923E876_CLOTT</name>
<feature type="coiled-coil region" evidence="1">
    <location>
        <begin position="16"/>
        <end position="91"/>
    </location>
</feature>
<protein>
    <submittedName>
        <fullName evidence="2">Uncharacterized protein</fullName>
    </submittedName>
</protein>
<keyword evidence="1" id="KW-0175">Coiled coil</keyword>
<gene>
    <name evidence="2" type="ORF">HGG79_10925</name>
</gene>
<evidence type="ECO:0000256" key="1">
    <source>
        <dbReference type="SAM" id="Coils"/>
    </source>
</evidence>
<organism evidence="2 3">
    <name type="scientific">Clostridium tetanomorphum</name>
    <dbReference type="NCBI Taxonomy" id="1553"/>
    <lineage>
        <taxon>Bacteria</taxon>
        <taxon>Bacillati</taxon>
        <taxon>Bacillota</taxon>
        <taxon>Clostridia</taxon>
        <taxon>Eubacteriales</taxon>
        <taxon>Clostridiaceae</taxon>
        <taxon>Clostridium</taxon>
    </lineage>
</organism>
<dbReference type="EMBL" id="JAAZWO010000012">
    <property type="protein sequence ID" value="MBC2398280.1"/>
    <property type="molecule type" value="Genomic_DNA"/>
</dbReference>
<proteinExistence type="predicted"/>
<evidence type="ECO:0000313" key="3">
    <source>
        <dbReference type="Proteomes" id="UP000563151"/>
    </source>
</evidence>
<evidence type="ECO:0000313" key="2">
    <source>
        <dbReference type="EMBL" id="MBC2398280.1"/>
    </source>
</evidence>
<accession>A0A923E876</accession>
<reference evidence="2 3" key="1">
    <citation type="submission" date="2020-04" db="EMBL/GenBank/DDBJ databases">
        <title>Genomic insights into acetone-butanol-ethanol (ABE) fermentation by sequencing solventogenic clostridia strains.</title>
        <authorList>
            <person name="Brown S."/>
        </authorList>
    </citation>
    <scope>NUCLEOTIDE SEQUENCE [LARGE SCALE GENOMIC DNA]</scope>
    <source>
        <strain evidence="2 3">DJ011</strain>
    </source>
</reference>
<dbReference type="Proteomes" id="UP000563151">
    <property type="component" value="Unassembled WGS sequence"/>
</dbReference>